<proteinExistence type="predicted"/>
<reference evidence="1" key="1">
    <citation type="submission" date="2022-05" db="EMBL/GenBank/DDBJ databases">
        <title>Draft genome sequence of Clostridium tertium strain CP3 isolated from Peru.</title>
        <authorList>
            <person name="Hurtado R."/>
            <person name="Lima L."/>
            <person name="Sousa T."/>
            <person name="Jaiswal A.K."/>
            <person name="Tiwari S."/>
            <person name="Maturrano L."/>
            <person name="Brenig B."/>
            <person name="Azevedo V."/>
        </authorList>
    </citation>
    <scope>NUCLEOTIDE SEQUENCE</scope>
    <source>
        <strain evidence="1">CP3</strain>
    </source>
</reference>
<dbReference type="Gene3D" id="3.40.50.300">
    <property type="entry name" value="P-loop containing nucleotide triphosphate hydrolases"/>
    <property type="match status" value="1"/>
</dbReference>
<sequence length="771" mass="88975">MKSIKLSDYFKLVKPTYVYLQITPHKSIRNYNSANISKAIAHTYRAINRRIYKAQKKLFFETNYKISYVIDIKDNNAKFYFIIPDCFKNIITEKCKEIWGKATLEIVDKIEEMNEDTDLYSLSYKKEDALSLAVDKKSNEPLNSILSVMDIMKDQDRIRVIYNFLPISQFGWLDRYNTTIEKIKEHKSIEKKQMSFDYIMRSLVINVFSLFDMIVQVINDFTGGAPEGSKESLYSAILGILEQQQSLSTNTNKKKEATILNTQIAIQSQSVDQTRRENNALSVAHGYRTLDEDNELIYKKQKHKIEIENYDFKIDTNTMSTDECSNFIQVPGRMLLLQHGIKHINVEENNIPEELREGTKRLGIATFKGNKIPTYLENEYNSGNLPLVLIGSQGGGKTTYIGNYAKDCVEAKEGVIVLDFIKNCELSDTIKHYVSKDKLIELDLSTEKDIQGLGYNEIEIKPNLDTFTKLKLASLQSQQIMSLIDSVSIGDPLSSRMRRFLNAAANIVFVQGYNSVKNVVECLEDFRKRKIYIDSLSLELKANLEDEINTLKELDEWTKGNKKENIEPEVSGTNSGKIEHILDRIGMLREDFKLKHMYNKSLKDNINLVKCMEQGKVVLIKMREADFPTKMQKNLLVTYFITKIWLASQLRGMINDKPLRCNIIIDEVFQAPTSMDILEYILPQSRKFACKFVFSTQYIKQLDKIFDTLEASGASFMMLTGSTEDDFNHFKSKLENFEYEDLRDMEKFSSLNLVKYSKGYASFITKLPKLI</sequence>
<dbReference type="EMBL" id="JAMRYU010000018">
    <property type="protein sequence ID" value="MDC4241666.1"/>
    <property type="molecule type" value="Genomic_DNA"/>
</dbReference>
<dbReference type="Proteomes" id="UP001141183">
    <property type="component" value="Unassembled WGS sequence"/>
</dbReference>
<keyword evidence="2" id="KW-1185">Reference proteome</keyword>
<name>A0A9X3XN32_9CLOT</name>
<evidence type="ECO:0000313" key="1">
    <source>
        <dbReference type="EMBL" id="MDC4241666.1"/>
    </source>
</evidence>
<dbReference type="RefSeq" id="WP_272470596.1">
    <property type="nucleotide sequence ID" value="NZ_JAMRYU010000018.1"/>
</dbReference>
<protein>
    <recommendedName>
        <fullName evidence="3">AAA-like domain protein</fullName>
    </recommendedName>
</protein>
<evidence type="ECO:0008006" key="3">
    <source>
        <dbReference type="Google" id="ProtNLM"/>
    </source>
</evidence>
<dbReference type="AlphaFoldDB" id="A0A9X3XN32"/>
<accession>A0A9X3XN32</accession>
<comment type="caution">
    <text evidence="1">The sequence shown here is derived from an EMBL/GenBank/DDBJ whole genome shotgun (WGS) entry which is preliminary data.</text>
</comment>
<organism evidence="1 2">
    <name type="scientific">Clostridium tertium</name>
    <dbReference type="NCBI Taxonomy" id="1559"/>
    <lineage>
        <taxon>Bacteria</taxon>
        <taxon>Bacillati</taxon>
        <taxon>Bacillota</taxon>
        <taxon>Clostridia</taxon>
        <taxon>Eubacteriales</taxon>
        <taxon>Clostridiaceae</taxon>
        <taxon>Clostridium</taxon>
    </lineage>
</organism>
<dbReference type="InterPro" id="IPR027417">
    <property type="entry name" value="P-loop_NTPase"/>
</dbReference>
<gene>
    <name evidence="1" type="ORF">NE398_16135</name>
</gene>
<evidence type="ECO:0000313" key="2">
    <source>
        <dbReference type="Proteomes" id="UP001141183"/>
    </source>
</evidence>
<dbReference type="SUPFAM" id="SSF52540">
    <property type="entry name" value="P-loop containing nucleoside triphosphate hydrolases"/>
    <property type="match status" value="1"/>
</dbReference>